<keyword evidence="3 6" id="KW-0133">Cell shape</keyword>
<dbReference type="GO" id="GO:0016740">
    <property type="term" value="F:transferase activity"/>
    <property type="evidence" value="ECO:0007669"/>
    <property type="project" value="UniProtKB-KW"/>
</dbReference>
<dbReference type="RefSeq" id="WP_068554789.1">
    <property type="nucleotide sequence ID" value="NZ_LOEE01000016.1"/>
</dbReference>
<dbReference type="Proteomes" id="UP000070456">
    <property type="component" value="Unassembled WGS sequence"/>
</dbReference>
<dbReference type="AlphaFoldDB" id="A0A140LA10"/>
<sequence>MKKWLLWTSICTVCAAILLYTGSFFSYTGNKIKISVPIRIFEEDEYVSWEEKEIKENPDYDNLTIFIDINAKRLELIHLDDHRVIKRYPIASGKKDTPSPIGNWTIIGKARWGEGFGTRWLGLDVPWGTF</sequence>
<evidence type="ECO:0000256" key="5">
    <source>
        <dbReference type="ARBA" id="ARBA00023316"/>
    </source>
</evidence>
<dbReference type="GO" id="GO:0009252">
    <property type="term" value="P:peptidoglycan biosynthetic process"/>
    <property type="evidence" value="ECO:0007669"/>
    <property type="project" value="UniProtKB-UniPathway"/>
</dbReference>
<dbReference type="GO" id="GO:0071555">
    <property type="term" value="P:cell wall organization"/>
    <property type="evidence" value="ECO:0007669"/>
    <property type="project" value="UniProtKB-UniRule"/>
</dbReference>
<keyword evidence="4 6" id="KW-0573">Peptidoglycan synthesis</keyword>
<dbReference type="InterPro" id="IPR005490">
    <property type="entry name" value="LD_TPept_cat_dom"/>
</dbReference>
<organism evidence="8 9">
    <name type="scientific">Thermotalea metallivorans</name>
    <dbReference type="NCBI Taxonomy" id="520762"/>
    <lineage>
        <taxon>Bacteria</taxon>
        <taxon>Bacillati</taxon>
        <taxon>Bacillota</taxon>
        <taxon>Clostridia</taxon>
        <taxon>Peptostreptococcales</taxon>
        <taxon>Thermotaleaceae</taxon>
        <taxon>Thermotalea</taxon>
    </lineage>
</organism>
<evidence type="ECO:0000313" key="9">
    <source>
        <dbReference type="Proteomes" id="UP000070456"/>
    </source>
</evidence>
<proteinExistence type="predicted"/>
<keyword evidence="2" id="KW-0808">Transferase</keyword>
<dbReference type="STRING" id="520762.AN619_05110"/>
<accession>A0A140LA10</accession>
<evidence type="ECO:0000256" key="2">
    <source>
        <dbReference type="ARBA" id="ARBA00022679"/>
    </source>
</evidence>
<evidence type="ECO:0000256" key="1">
    <source>
        <dbReference type="ARBA" id="ARBA00004752"/>
    </source>
</evidence>
<dbReference type="CDD" id="cd16913">
    <property type="entry name" value="YkuD_like"/>
    <property type="match status" value="1"/>
</dbReference>
<comment type="caution">
    <text evidence="6">Lacks conserved residue(s) required for the propagation of feature annotation.</text>
</comment>
<dbReference type="PROSITE" id="PS52029">
    <property type="entry name" value="LD_TPASE"/>
    <property type="match status" value="1"/>
</dbReference>
<dbReference type="SUPFAM" id="SSF141523">
    <property type="entry name" value="L,D-transpeptidase catalytic domain-like"/>
    <property type="match status" value="1"/>
</dbReference>
<feature type="domain" description="L,D-TPase catalytic" evidence="7">
    <location>
        <begin position="63"/>
        <end position="130"/>
    </location>
</feature>
<keyword evidence="5 6" id="KW-0961">Cell wall biogenesis/degradation</keyword>
<comment type="caution">
    <text evidence="8">The sequence shown here is derived from an EMBL/GenBank/DDBJ whole genome shotgun (WGS) entry which is preliminary data.</text>
</comment>
<dbReference type="GO" id="GO:0008360">
    <property type="term" value="P:regulation of cell shape"/>
    <property type="evidence" value="ECO:0007669"/>
    <property type="project" value="UniProtKB-UniRule"/>
</dbReference>
<dbReference type="Pfam" id="PF03734">
    <property type="entry name" value="YkuD"/>
    <property type="match status" value="1"/>
</dbReference>
<dbReference type="UniPathway" id="UPA00219"/>
<evidence type="ECO:0000259" key="7">
    <source>
        <dbReference type="PROSITE" id="PS52029"/>
    </source>
</evidence>
<evidence type="ECO:0000256" key="6">
    <source>
        <dbReference type="PROSITE-ProRule" id="PRU01373"/>
    </source>
</evidence>
<name>A0A140LA10_9FIRM</name>
<evidence type="ECO:0000256" key="3">
    <source>
        <dbReference type="ARBA" id="ARBA00022960"/>
    </source>
</evidence>
<dbReference type="Gene3D" id="2.40.440.10">
    <property type="entry name" value="L,D-transpeptidase catalytic domain-like"/>
    <property type="match status" value="1"/>
</dbReference>
<dbReference type="EMBL" id="LOEE01000016">
    <property type="protein sequence ID" value="KXG77385.1"/>
    <property type="molecule type" value="Genomic_DNA"/>
</dbReference>
<dbReference type="InterPro" id="IPR038063">
    <property type="entry name" value="Transpep_catalytic_dom"/>
</dbReference>
<comment type="pathway">
    <text evidence="1 6">Cell wall biogenesis; peptidoglycan biosynthesis.</text>
</comment>
<evidence type="ECO:0000256" key="4">
    <source>
        <dbReference type="ARBA" id="ARBA00022984"/>
    </source>
</evidence>
<evidence type="ECO:0000313" key="8">
    <source>
        <dbReference type="EMBL" id="KXG77385.1"/>
    </source>
</evidence>
<protein>
    <recommendedName>
        <fullName evidence="7">L,D-TPase catalytic domain-containing protein</fullName>
    </recommendedName>
</protein>
<reference evidence="8 9" key="1">
    <citation type="submission" date="2015-12" db="EMBL/GenBank/DDBJ databases">
        <title>Draft genome sequence of the thermoanaerobe Thermotalea metallivorans, an isolate from the runoff channel of the Great Artesian Basin, Australia.</title>
        <authorList>
            <person name="Patel B.K."/>
        </authorList>
    </citation>
    <scope>NUCLEOTIDE SEQUENCE [LARGE SCALE GENOMIC DNA]</scope>
    <source>
        <strain evidence="8 9">B2-1</strain>
    </source>
</reference>
<gene>
    <name evidence="8" type="ORF">AN619_05110</name>
</gene>
<keyword evidence="9" id="KW-1185">Reference proteome</keyword>